<feature type="compositionally biased region" description="Basic residues" evidence="1">
    <location>
        <begin position="824"/>
        <end position="847"/>
    </location>
</feature>
<accession>A0A6C0LBU5</accession>
<feature type="compositionally biased region" description="Basic and acidic residues" evidence="1">
    <location>
        <begin position="1157"/>
        <end position="1172"/>
    </location>
</feature>
<proteinExistence type="predicted"/>
<sequence>MATDIENLRDIEYLDEELDDIEYTEILSFEEMSRINPSFIALDKEEIYNSLYIFFKDKKKSDLLRSLFYEILTNRESKNGKINNFTNYIFAAEGEIEKYYDDNTKYATLNFIAKYNNKRDLHEFVKRKFCVSYNRKSDKIGLKPSHDTNIIITDNFDDRKDFPKYYPIIKDYPVINCKNVDKVDNIYNINDSDEINLPILGAYYKIPTATTNDYMYAKIASHLLNSVNTNYKASANYKDIYELIKNTRPDISMIINEIDNNKDAFYLDYGNINNIFKKYDYSLDFISEKDLNILTEYMYSIIKNEKERKNIHGGFKIKRPQLINKKLTFFDNIEKALKVINISPEVNSFLEKTRDIIIKYKSDIIQTDVIPLKNYNIYDIIKQINDNAITIEEVIDELKLSIKTINIDHTLETINDILEAKENLEDIKEDCEKVREYFVHSREHIFDYDKDGKKYVISKRENKAIHDGNDIDNYEGLQDDDDIIDDENKGIAAVAGVAGGNNDMSAITANTIDNNYDLNRYIANIHFKDEKGFIEMLRIMLALIKKINDIANIEIDYDEISNYLFQKYRSISTRYETYLREFESKNVEDAKKYAKKYAELTPFHILYTKNTDKNRTEVIKGIIKKVNEEFIENINIIFCNSICFWIVDIQDKILKGSVELNMNYLNPNHIDKLNARGLLYYIIEIISDFFKYTDNNDYIINTKELRKSLIFIIENEHKDKEPAIINELLNKKNMDAKNKCAIDRNKYADEELYYIDKLLSAPNNNSKYEKIHKYIQGCCLRKLDLNFNDISDFVNTDNNEIIKLKELYSKIRLINKERDTRYTPPKKHKKKHGNKDKHDKHDKHDKKGKAAKDAIIDFEIDSGNNSDGSYGSDDDDIFAKEVKEKIKNIKYVSKKPFIYNLKNYGVDGWLESMRDKSELLPNEMIDNIINYNIDAIKLVITENIKRLKNIKNNISGEFLNCKYINYKEILLNVCKILYMNVNSSSKYGDDEVLKSKIMKSIKKIKKMIKYLYDLNKNYNAEETELIEIINLSVISNSLNFPDLSGVENIPNGFISDNTEKLYEYLKGYLEGNYNKFLTPEEIAIFINEKREEYKNKKLKENQDLDIEENEIRRQMKAAGIKDAYNNKDDVKDGEDGDDGDAVDAGGDGDAGDIGNAYKDEEKDADYNSKDNDNYNIYDDEDNDTE</sequence>
<feature type="region of interest" description="Disordered" evidence="1">
    <location>
        <begin position="1122"/>
        <end position="1185"/>
    </location>
</feature>
<evidence type="ECO:0000256" key="1">
    <source>
        <dbReference type="SAM" id="MobiDB-lite"/>
    </source>
</evidence>
<dbReference type="EMBL" id="MN740451">
    <property type="protein sequence ID" value="QHU27114.1"/>
    <property type="molecule type" value="Genomic_DNA"/>
</dbReference>
<dbReference type="AlphaFoldDB" id="A0A6C0LBU5"/>
<feature type="compositionally biased region" description="Acidic residues" evidence="1">
    <location>
        <begin position="1131"/>
        <end position="1141"/>
    </location>
</feature>
<name>A0A6C0LBU5_9ZZZZ</name>
<reference evidence="2" key="1">
    <citation type="journal article" date="2020" name="Nature">
        <title>Giant virus diversity and host interactions through global metagenomics.</title>
        <authorList>
            <person name="Schulz F."/>
            <person name="Roux S."/>
            <person name="Paez-Espino D."/>
            <person name="Jungbluth S."/>
            <person name="Walsh D.A."/>
            <person name="Denef V.J."/>
            <person name="McMahon K.D."/>
            <person name="Konstantinidis K.T."/>
            <person name="Eloe-Fadrosh E.A."/>
            <person name="Kyrpides N.C."/>
            <person name="Woyke T."/>
        </authorList>
    </citation>
    <scope>NUCLEOTIDE SEQUENCE</scope>
    <source>
        <strain evidence="2">GVMAG-M-3300027763-16</strain>
    </source>
</reference>
<organism evidence="2">
    <name type="scientific">viral metagenome</name>
    <dbReference type="NCBI Taxonomy" id="1070528"/>
    <lineage>
        <taxon>unclassified sequences</taxon>
        <taxon>metagenomes</taxon>
        <taxon>organismal metagenomes</taxon>
    </lineage>
</organism>
<feature type="region of interest" description="Disordered" evidence="1">
    <location>
        <begin position="818"/>
        <end position="850"/>
    </location>
</feature>
<evidence type="ECO:0000313" key="2">
    <source>
        <dbReference type="EMBL" id="QHU27114.1"/>
    </source>
</evidence>
<protein>
    <submittedName>
        <fullName evidence="2">Uncharacterized protein</fullName>
    </submittedName>
</protein>